<feature type="region of interest" description="Disordered" evidence="1">
    <location>
        <begin position="1"/>
        <end position="348"/>
    </location>
</feature>
<dbReference type="EMBL" id="CAFBMQ010000407">
    <property type="protein sequence ID" value="CAB4933420.1"/>
    <property type="molecule type" value="Genomic_DNA"/>
</dbReference>
<sequence>MQGPEDAGHADRVGQHPGLQRPVRRHPRGQRTAQEGEHGEGGEDRAGRQRRRRAQLHLGDRGAERLVEAAHRPGRQDQPGHRQQRPPRTGGHQHPGPQRRRGTPGPARPRRHGLRPQRQQDGDHGQQHPDHDERELPGRRAVVDQRPGQQRPQRDAQHRRRPGHHRRQPRPPRRRGVHHVGTQRTGGQPGGQPLERAPGGELAHPVDVQQEHQAHGRGHQRGQADRPPAQVVGQAAQHQQGHRGHRQVDRGHHRQVGVGEPVLRAVGVVERDRRPGRDEHQHERRRRDGEPGRTGQAHRHRAGPLAGWAARKGPGPGDHPPRTGPSPSVPVAQGRISTFRAWRWSISR</sequence>
<feature type="compositionally biased region" description="Low complexity" evidence="1">
    <location>
        <begin position="229"/>
        <end position="239"/>
    </location>
</feature>
<dbReference type="AlphaFoldDB" id="A0A6J7IRI8"/>
<evidence type="ECO:0000313" key="2">
    <source>
        <dbReference type="EMBL" id="CAB4933420.1"/>
    </source>
</evidence>
<protein>
    <submittedName>
        <fullName evidence="2">Unannotated protein</fullName>
    </submittedName>
</protein>
<feature type="compositionally biased region" description="Basic residues" evidence="1">
    <location>
        <begin position="240"/>
        <end position="255"/>
    </location>
</feature>
<feature type="compositionally biased region" description="Basic and acidic residues" evidence="1">
    <location>
        <begin position="118"/>
        <end position="143"/>
    </location>
</feature>
<feature type="compositionally biased region" description="Basic residues" evidence="1">
    <location>
        <begin position="157"/>
        <end position="178"/>
    </location>
</feature>
<feature type="compositionally biased region" description="Basic residues" evidence="1">
    <location>
        <begin position="97"/>
        <end position="115"/>
    </location>
</feature>
<feature type="compositionally biased region" description="Basic and acidic residues" evidence="1">
    <location>
        <begin position="34"/>
        <end position="47"/>
    </location>
</feature>
<name>A0A6J7IRI8_9ZZZZ</name>
<evidence type="ECO:0000256" key="1">
    <source>
        <dbReference type="SAM" id="MobiDB-lite"/>
    </source>
</evidence>
<accession>A0A6J7IRI8</accession>
<reference evidence="2" key="1">
    <citation type="submission" date="2020-05" db="EMBL/GenBank/DDBJ databases">
        <authorList>
            <person name="Chiriac C."/>
            <person name="Salcher M."/>
            <person name="Ghai R."/>
            <person name="Kavagutti S V."/>
        </authorList>
    </citation>
    <scope>NUCLEOTIDE SEQUENCE</scope>
</reference>
<gene>
    <name evidence="2" type="ORF">UFOPK3609_02062</name>
</gene>
<feature type="compositionally biased region" description="Basic and acidic residues" evidence="1">
    <location>
        <begin position="269"/>
        <end position="291"/>
    </location>
</feature>
<organism evidence="2">
    <name type="scientific">freshwater metagenome</name>
    <dbReference type="NCBI Taxonomy" id="449393"/>
    <lineage>
        <taxon>unclassified sequences</taxon>
        <taxon>metagenomes</taxon>
        <taxon>ecological metagenomes</taxon>
    </lineage>
</organism>
<feature type="compositionally biased region" description="Basic and acidic residues" evidence="1">
    <location>
        <begin position="58"/>
        <end position="80"/>
    </location>
</feature>
<proteinExistence type="predicted"/>
<feature type="compositionally biased region" description="Basic and acidic residues" evidence="1">
    <location>
        <begin position="1"/>
        <end position="14"/>
    </location>
</feature>